<evidence type="ECO:0000256" key="5">
    <source>
        <dbReference type="SAM" id="Coils"/>
    </source>
</evidence>
<proteinExistence type="inferred from homology"/>
<accession>A0A815FRV8</accession>
<feature type="compositionally biased region" description="Polar residues" evidence="6">
    <location>
        <begin position="146"/>
        <end position="166"/>
    </location>
</feature>
<dbReference type="CDD" id="cd16661">
    <property type="entry name" value="RING-Ubox1_NOSIP"/>
    <property type="match status" value="1"/>
</dbReference>
<dbReference type="GO" id="GO:0061630">
    <property type="term" value="F:ubiquitin protein ligase activity"/>
    <property type="evidence" value="ECO:0007669"/>
    <property type="project" value="InterPro"/>
</dbReference>
<dbReference type="PIRSF" id="PIRSF023577">
    <property type="entry name" value="ENOS_interacting"/>
    <property type="match status" value="1"/>
</dbReference>
<dbReference type="InterPro" id="IPR031790">
    <property type="entry name" value="Znf-NOSIP"/>
</dbReference>
<feature type="coiled-coil region" evidence="5">
    <location>
        <begin position="78"/>
        <end position="105"/>
    </location>
</feature>
<evidence type="ECO:0000313" key="8">
    <source>
        <dbReference type="EMBL" id="CAF1327444.1"/>
    </source>
</evidence>
<dbReference type="InterPro" id="IPR016818">
    <property type="entry name" value="NOSIP"/>
</dbReference>
<dbReference type="AlphaFoldDB" id="A0A815FRV8"/>
<keyword evidence="3 4" id="KW-0539">Nucleus</keyword>
<comment type="similarity">
    <text evidence="2 4">Belongs to the NOSIP family.</text>
</comment>
<dbReference type="EMBL" id="CAJNOJ010000240">
    <property type="protein sequence ID" value="CAF1327444.1"/>
    <property type="molecule type" value="Genomic_DNA"/>
</dbReference>
<dbReference type="Gene3D" id="3.30.40.10">
    <property type="entry name" value="Zinc/RING finger domain, C3HC4 (zinc finger)"/>
    <property type="match status" value="2"/>
</dbReference>
<reference evidence="8" key="1">
    <citation type="submission" date="2021-02" db="EMBL/GenBank/DDBJ databases">
        <authorList>
            <person name="Nowell W R."/>
        </authorList>
    </citation>
    <scope>NUCLEOTIDE SEQUENCE</scope>
</reference>
<evidence type="ECO:0000259" key="7">
    <source>
        <dbReference type="Pfam" id="PF15906"/>
    </source>
</evidence>
<keyword evidence="5" id="KW-0175">Coiled coil</keyword>
<dbReference type="Pfam" id="PF15906">
    <property type="entry name" value="zf-NOSIP"/>
    <property type="match status" value="1"/>
</dbReference>
<name>A0A815FRV8_ADIRI</name>
<dbReference type="PANTHER" id="PTHR13063">
    <property type="entry name" value="ENOS INTERACTING PROTEIN"/>
    <property type="match status" value="1"/>
</dbReference>
<gene>
    <name evidence="8" type="ORF">EDS130_LOCUS31996</name>
</gene>
<protein>
    <recommendedName>
        <fullName evidence="7">Nitric oxide synthase-interacting protein zinc-finger domain-containing protein</fullName>
    </recommendedName>
</protein>
<dbReference type="PANTHER" id="PTHR13063:SF10">
    <property type="entry name" value="NITRIC OXIDE SYNTHASE-INTERACTING PROTEIN"/>
    <property type="match status" value="1"/>
</dbReference>
<dbReference type="GO" id="GO:0005634">
    <property type="term" value="C:nucleus"/>
    <property type="evidence" value="ECO:0007669"/>
    <property type="project" value="UniProtKB-SubCell"/>
</dbReference>
<dbReference type="Proteomes" id="UP000663852">
    <property type="component" value="Unassembled WGS sequence"/>
</dbReference>
<evidence type="ECO:0000313" key="9">
    <source>
        <dbReference type="Proteomes" id="UP000663852"/>
    </source>
</evidence>
<evidence type="ECO:0000256" key="4">
    <source>
        <dbReference type="PIRNR" id="PIRNR023577"/>
    </source>
</evidence>
<evidence type="ECO:0000256" key="2">
    <source>
        <dbReference type="ARBA" id="ARBA00008126"/>
    </source>
</evidence>
<comment type="subcellular location">
    <subcellularLocation>
        <location evidence="1 4">Nucleus</location>
    </subcellularLocation>
</comment>
<dbReference type="FunFam" id="3.30.40.10:FF:000027">
    <property type="entry name" value="Pre-mRNA-processing factor 19, putative"/>
    <property type="match status" value="1"/>
</dbReference>
<evidence type="ECO:0000256" key="6">
    <source>
        <dbReference type="SAM" id="MobiDB-lite"/>
    </source>
</evidence>
<feature type="region of interest" description="Disordered" evidence="6">
    <location>
        <begin position="146"/>
        <end position="194"/>
    </location>
</feature>
<sequence length="362" mass="40255">MTRHSKNSTANAVYTYHEKHKDSTTGGYGTTQMRLSKDAIKEFDCCNLTLQPCRDPVITKDGYLFDKQAILEYIIHQKKLNARKMREYQKQLDRKQQEIDEQNANDRQKKINKFLEKEATYSVNQSVKTLLSSKNPEQSMSSILATPISAASGNDSRTTSTRISTNDADDDDNVPETPLSTASSSSQMNNMDGSQAKQLPSFWIPSLTPAAKKSDIKKPDQHVYCPISGKPISMKDMIDVKFKLANDVDPKKRPLVAVRDRYVCAVTGDVLGNSVPCAVLRTSGNVVTMDCVNRLIKLDMVDPITGDKLTDNDIIPMQRGGTGKKMRSIQCGETHDEYLRFLSGYSGSGVQLDAKLPTPAMQ</sequence>
<feature type="compositionally biased region" description="Polar residues" evidence="6">
    <location>
        <begin position="178"/>
        <end position="194"/>
    </location>
</feature>
<dbReference type="OrthoDB" id="116827at2759"/>
<evidence type="ECO:0000256" key="1">
    <source>
        <dbReference type="ARBA" id="ARBA00004123"/>
    </source>
</evidence>
<feature type="domain" description="Nitric oxide synthase-interacting protein zinc-finger" evidence="7">
    <location>
        <begin position="4"/>
        <end position="78"/>
    </location>
</feature>
<evidence type="ECO:0000256" key="3">
    <source>
        <dbReference type="ARBA" id="ARBA00023242"/>
    </source>
</evidence>
<organism evidence="8 9">
    <name type="scientific">Adineta ricciae</name>
    <name type="common">Rotifer</name>
    <dbReference type="NCBI Taxonomy" id="249248"/>
    <lineage>
        <taxon>Eukaryota</taxon>
        <taxon>Metazoa</taxon>
        <taxon>Spiralia</taxon>
        <taxon>Gnathifera</taxon>
        <taxon>Rotifera</taxon>
        <taxon>Eurotatoria</taxon>
        <taxon>Bdelloidea</taxon>
        <taxon>Adinetida</taxon>
        <taxon>Adinetidae</taxon>
        <taxon>Adineta</taxon>
    </lineage>
</organism>
<dbReference type="SUPFAM" id="SSF57850">
    <property type="entry name" value="RING/U-box"/>
    <property type="match status" value="2"/>
</dbReference>
<dbReference type="InterPro" id="IPR013083">
    <property type="entry name" value="Znf_RING/FYVE/PHD"/>
</dbReference>
<comment type="caution">
    <text evidence="8">The sequence shown here is derived from an EMBL/GenBank/DDBJ whole genome shotgun (WGS) entry which is preliminary data.</text>
</comment>
<dbReference type="CDD" id="cd16662">
    <property type="entry name" value="RING-Ubox2_NOSIP"/>
    <property type="match status" value="1"/>
</dbReference>